<dbReference type="Gene3D" id="1.25.40.10">
    <property type="entry name" value="Tetratricopeptide repeat domain"/>
    <property type="match status" value="3"/>
</dbReference>
<dbReference type="AlphaFoldDB" id="A0A6A3KS99"/>
<evidence type="ECO:0008006" key="9">
    <source>
        <dbReference type="Google" id="ProtNLM"/>
    </source>
</evidence>
<evidence type="ECO:0000313" key="5">
    <source>
        <dbReference type="EMBL" id="KAE9317506.1"/>
    </source>
</evidence>
<gene>
    <name evidence="4" type="ORF">PR001_g17235</name>
    <name evidence="3" type="ORF">PR002_g18303</name>
    <name evidence="5" type="ORF">PR003_g18460</name>
</gene>
<evidence type="ECO:0000256" key="1">
    <source>
        <dbReference type="ARBA" id="ARBA00022737"/>
    </source>
</evidence>
<name>A0A6A3KS99_9STRA</name>
<dbReference type="PANTHER" id="PTHR47939:SF13">
    <property type="entry name" value="OS03G0201400 PROTEIN"/>
    <property type="match status" value="1"/>
</dbReference>
<dbReference type="Proteomes" id="UP000429607">
    <property type="component" value="Unassembled WGS sequence"/>
</dbReference>
<dbReference type="Proteomes" id="UP000435112">
    <property type="component" value="Unassembled WGS sequence"/>
</dbReference>
<evidence type="ECO:0000313" key="3">
    <source>
        <dbReference type="EMBL" id="KAE8999989.1"/>
    </source>
</evidence>
<evidence type="ECO:0000313" key="4">
    <source>
        <dbReference type="EMBL" id="KAE9006334.1"/>
    </source>
</evidence>
<dbReference type="NCBIfam" id="TIGR00756">
    <property type="entry name" value="PPR"/>
    <property type="match status" value="1"/>
</dbReference>
<dbReference type="Proteomes" id="UP000434957">
    <property type="component" value="Unassembled WGS sequence"/>
</dbReference>
<evidence type="ECO:0000313" key="7">
    <source>
        <dbReference type="Proteomes" id="UP000434957"/>
    </source>
</evidence>
<organism evidence="4 6">
    <name type="scientific">Phytophthora rubi</name>
    <dbReference type="NCBI Taxonomy" id="129364"/>
    <lineage>
        <taxon>Eukaryota</taxon>
        <taxon>Sar</taxon>
        <taxon>Stramenopiles</taxon>
        <taxon>Oomycota</taxon>
        <taxon>Peronosporomycetes</taxon>
        <taxon>Peronosporales</taxon>
        <taxon>Peronosporaceae</taxon>
        <taxon>Phytophthora</taxon>
    </lineage>
</organism>
<sequence>MLTLGRSSIRRAVAAGRHASLLHGTTRPPPHATDLTPSSAIARGSLVSSPRCFSQLSGFDVDSARENPSKPKFYSPKKPKASAQEAAKQSEHLAKLQADGGNVDTAMEVLTAIRAAGGSELSKDVATTLLTIFVNENRVDKALQVLDLSYSQKIWLRAPPFETLITRCYKAKDFDAALQVFDSVQRANLSPSNVVYTTALLAAHRSRKRDLVSKILEKMLKDAKPYASRAFQVALSAAVKSRRHQLMLELMDCSKTLDVALTGEHYNFVLRSYAAVGDMEAALGTRATLQENGFELTDDGVHWLVHCACRTGQRDLVQGLLTPSVSSADHGETVATRVIAFNAAIAAYGNKERWAEVLDVYEMLPENLHPELKGWHLGAVIMAHAKAEDKEVKLRALEIFNEHKDRAGDLAYGGAITALLETEQFDEALAFAEDMKQKEIAWGKNVYQAVVLALIRRGTAEEAMQLLEARVRSMGNAPDGYLNIIQFYTDRHPRSDAEQM</sequence>
<evidence type="ECO:0000313" key="6">
    <source>
        <dbReference type="Proteomes" id="UP000429607"/>
    </source>
</evidence>
<dbReference type="EMBL" id="QXFU01001555">
    <property type="protein sequence ID" value="KAE8999989.1"/>
    <property type="molecule type" value="Genomic_DNA"/>
</dbReference>
<keyword evidence="1" id="KW-0677">Repeat</keyword>
<reference evidence="6 8" key="1">
    <citation type="submission" date="2018-09" db="EMBL/GenBank/DDBJ databases">
        <title>Genomic investigation of the strawberry pathogen Phytophthora fragariae indicates pathogenicity is determined by transcriptional variation in three key races.</title>
        <authorList>
            <person name="Adams T.M."/>
            <person name="Armitage A.D."/>
            <person name="Sobczyk M.K."/>
            <person name="Bates H.J."/>
            <person name="Dunwell J.M."/>
            <person name="Nellist C.F."/>
            <person name="Harrison R.J."/>
        </authorList>
    </citation>
    <scope>NUCLEOTIDE SEQUENCE [LARGE SCALE GENOMIC DNA]</scope>
    <source>
        <strain evidence="4 6">SCRP249</strain>
        <strain evidence="3 8">SCRP324</strain>
        <strain evidence="5 7">SCRP333</strain>
    </source>
</reference>
<evidence type="ECO:0000313" key="8">
    <source>
        <dbReference type="Proteomes" id="UP000435112"/>
    </source>
</evidence>
<accession>A0A6A3KS99</accession>
<dbReference type="InterPro" id="IPR002885">
    <property type="entry name" value="PPR_rpt"/>
</dbReference>
<dbReference type="InterPro" id="IPR050667">
    <property type="entry name" value="PPR-containing_protein"/>
</dbReference>
<proteinExistence type="predicted"/>
<dbReference type="EMBL" id="QXFT01001481">
    <property type="protein sequence ID" value="KAE9317506.1"/>
    <property type="molecule type" value="Genomic_DNA"/>
</dbReference>
<comment type="caution">
    <text evidence="4">The sequence shown here is derived from an EMBL/GenBank/DDBJ whole genome shotgun (WGS) entry which is preliminary data.</text>
</comment>
<protein>
    <recommendedName>
        <fullName evidence="9">Pentacotripeptide-repeat region of PRORP domain-containing protein</fullName>
    </recommendedName>
</protein>
<evidence type="ECO:0000256" key="2">
    <source>
        <dbReference type="SAM" id="MobiDB-lite"/>
    </source>
</evidence>
<dbReference type="OrthoDB" id="185373at2759"/>
<feature type="region of interest" description="Disordered" evidence="2">
    <location>
        <begin position="61"/>
        <end position="89"/>
    </location>
</feature>
<dbReference type="PANTHER" id="PTHR47939">
    <property type="entry name" value="MEMBRANE-ASSOCIATED SALT-INDUCIBLE PROTEIN-LIKE"/>
    <property type="match status" value="1"/>
</dbReference>
<keyword evidence="7" id="KW-1185">Reference proteome</keyword>
<dbReference type="InterPro" id="IPR011990">
    <property type="entry name" value="TPR-like_helical_dom_sf"/>
</dbReference>
<dbReference type="Pfam" id="PF01535">
    <property type="entry name" value="PPR"/>
    <property type="match status" value="1"/>
</dbReference>
<dbReference type="EMBL" id="QXFV01001419">
    <property type="protein sequence ID" value="KAE9006334.1"/>
    <property type="molecule type" value="Genomic_DNA"/>
</dbReference>